<sequence>MAPQRDTQHRALALRTSPTISSGITKPKAHAIPKPSRGAVALYALLDAVMGASDLPSSGKDIKRKSGADDDVIRGAKRRRASDDDEPKVKHKHLPPRHRHDSRPYPSHMYAPAPLPAVPAALLAQPFGHVVDAYPQLACTIDRHQRSVRADIFGFWPYQSRRTSSSSKSPPSPSPIQSEEVPALHPRVRAQTFDQALQRAPLLSRLIERYQTDLGREYFGFWATDPRDADPTIGKREVECMAPPFKPAAPEHVEWARSRTGKPYSRPLSTRTRASRW</sequence>
<feature type="region of interest" description="Disordered" evidence="1">
    <location>
        <begin position="160"/>
        <end position="183"/>
    </location>
</feature>
<feature type="region of interest" description="Disordered" evidence="1">
    <location>
        <begin position="1"/>
        <end position="33"/>
    </location>
</feature>
<comment type="caution">
    <text evidence="2">The sequence shown here is derived from an EMBL/GenBank/DDBJ whole genome shotgun (WGS) entry which is preliminary data.</text>
</comment>
<feature type="compositionally biased region" description="Polar residues" evidence="1">
    <location>
        <begin position="267"/>
        <end position="277"/>
    </location>
</feature>
<evidence type="ECO:0000313" key="2">
    <source>
        <dbReference type="EMBL" id="CAJ2514031.1"/>
    </source>
</evidence>
<evidence type="ECO:0000313" key="3">
    <source>
        <dbReference type="Proteomes" id="UP001295740"/>
    </source>
</evidence>
<name>A0AAI8YQZ2_9PEZI</name>
<evidence type="ECO:0000256" key="1">
    <source>
        <dbReference type="SAM" id="MobiDB-lite"/>
    </source>
</evidence>
<dbReference type="AlphaFoldDB" id="A0AAI8YQZ2"/>
<organism evidence="2 3">
    <name type="scientific">Anthostomella pinea</name>
    <dbReference type="NCBI Taxonomy" id="933095"/>
    <lineage>
        <taxon>Eukaryota</taxon>
        <taxon>Fungi</taxon>
        <taxon>Dikarya</taxon>
        <taxon>Ascomycota</taxon>
        <taxon>Pezizomycotina</taxon>
        <taxon>Sordariomycetes</taxon>
        <taxon>Xylariomycetidae</taxon>
        <taxon>Xylariales</taxon>
        <taxon>Xylariaceae</taxon>
        <taxon>Anthostomella</taxon>
    </lineage>
</organism>
<keyword evidence="3" id="KW-1185">Reference proteome</keyword>
<proteinExistence type="predicted"/>
<protein>
    <submittedName>
        <fullName evidence="2">Uu.00g021500.m01.CDS01</fullName>
    </submittedName>
</protein>
<feature type="region of interest" description="Disordered" evidence="1">
    <location>
        <begin position="53"/>
        <end position="105"/>
    </location>
</feature>
<accession>A0AAI8YQZ2</accession>
<feature type="compositionally biased region" description="Basic and acidic residues" evidence="1">
    <location>
        <begin position="60"/>
        <end position="74"/>
    </location>
</feature>
<dbReference type="Proteomes" id="UP001295740">
    <property type="component" value="Unassembled WGS sequence"/>
</dbReference>
<feature type="compositionally biased region" description="Basic residues" evidence="1">
    <location>
        <begin position="89"/>
        <end position="101"/>
    </location>
</feature>
<gene>
    <name evidence="2" type="ORF">KHLLAP_LOCUS14499</name>
</gene>
<dbReference type="EMBL" id="CAUWAG010000020">
    <property type="protein sequence ID" value="CAJ2514031.1"/>
    <property type="molecule type" value="Genomic_DNA"/>
</dbReference>
<feature type="region of interest" description="Disordered" evidence="1">
    <location>
        <begin position="251"/>
        <end position="277"/>
    </location>
</feature>
<reference evidence="2" key="1">
    <citation type="submission" date="2023-10" db="EMBL/GenBank/DDBJ databases">
        <authorList>
            <person name="Hackl T."/>
        </authorList>
    </citation>
    <scope>NUCLEOTIDE SEQUENCE</scope>
</reference>